<keyword evidence="1" id="KW-0812">Transmembrane</keyword>
<reference evidence="2" key="1">
    <citation type="submission" date="2020-10" db="EMBL/GenBank/DDBJ databases">
        <title>Taxonomic study of unclassified bacteria belonging to the class Ktedonobacteria.</title>
        <authorList>
            <person name="Yabe S."/>
            <person name="Wang C.M."/>
            <person name="Zheng Y."/>
            <person name="Sakai Y."/>
            <person name="Cavaletti L."/>
            <person name="Monciardini P."/>
            <person name="Donadio S."/>
        </authorList>
    </citation>
    <scope>NUCLEOTIDE SEQUENCE</scope>
    <source>
        <strain evidence="2">ID150040</strain>
    </source>
</reference>
<name>A0A8J3MZZ2_9CHLR</name>
<feature type="transmembrane region" description="Helical" evidence="1">
    <location>
        <begin position="79"/>
        <end position="105"/>
    </location>
</feature>
<dbReference type="Pfam" id="PF18895">
    <property type="entry name" value="T4SS_pilin"/>
    <property type="match status" value="1"/>
</dbReference>
<sequence length="106" mass="11251">MLFMHLLSTIDLTHLTHNLSIPLGALMADPLPQLNNFIKQIRGTVTAVGGTIFLIAVAIAGIMRMVAFGNERRIALSNMALTAAVIGLIIMLMATALSSFIGGAFK</sequence>
<feature type="transmembrane region" description="Helical" evidence="1">
    <location>
        <begin position="44"/>
        <end position="67"/>
    </location>
</feature>
<accession>A0A8J3MZZ2</accession>
<keyword evidence="1" id="KW-1133">Transmembrane helix</keyword>
<keyword evidence="3" id="KW-1185">Reference proteome</keyword>
<evidence type="ECO:0000313" key="2">
    <source>
        <dbReference type="EMBL" id="GHO93654.1"/>
    </source>
</evidence>
<dbReference type="InterPro" id="IPR043993">
    <property type="entry name" value="T4SS_pilin"/>
</dbReference>
<comment type="caution">
    <text evidence="2">The sequence shown here is derived from an EMBL/GenBank/DDBJ whole genome shotgun (WGS) entry which is preliminary data.</text>
</comment>
<keyword evidence="1" id="KW-0472">Membrane</keyword>
<organism evidence="2 3">
    <name type="scientific">Reticulibacter mediterranei</name>
    <dbReference type="NCBI Taxonomy" id="2778369"/>
    <lineage>
        <taxon>Bacteria</taxon>
        <taxon>Bacillati</taxon>
        <taxon>Chloroflexota</taxon>
        <taxon>Ktedonobacteria</taxon>
        <taxon>Ktedonobacterales</taxon>
        <taxon>Reticulibacteraceae</taxon>
        <taxon>Reticulibacter</taxon>
    </lineage>
</organism>
<protein>
    <submittedName>
        <fullName evidence="2">Uncharacterized protein</fullName>
    </submittedName>
</protein>
<dbReference type="RefSeq" id="WP_220204428.1">
    <property type="nucleotide sequence ID" value="NZ_BNJK01000001.1"/>
</dbReference>
<evidence type="ECO:0000256" key="1">
    <source>
        <dbReference type="SAM" id="Phobius"/>
    </source>
</evidence>
<dbReference type="AlphaFoldDB" id="A0A8J3MZZ2"/>
<gene>
    <name evidence="2" type="ORF">KSF_037020</name>
</gene>
<evidence type="ECO:0000313" key="3">
    <source>
        <dbReference type="Proteomes" id="UP000597444"/>
    </source>
</evidence>
<dbReference type="Proteomes" id="UP000597444">
    <property type="component" value="Unassembled WGS sequence"/>
</dbReference>
<proteinExistence type="predicted"/>
<dbReference type="EMBL" id="BNJK01000001">
    <property type="protein sequence ID" value="GHO93654.1"/>
    <property type="molecule type" value="Genomic_DNA"/>
</dbReference>